<reference evidence="1 2" key="1">
    <citation type="journal article" date="2020" name="Cell">
        <title>Large-Scale Comparative Analyses of Tick Genomes Elucidate Their Genetic Diversity and Vector Capacities.</title>
        <authorList>
            <consortium name="Tick Genome and Microbiome Consortium (TIGMIC)"/>
            <person name="Jia N."/>
            <person name="Wang J."/>
            <person name="Shi W."/>
            <person name="Du L."/>
            <person name="Sun Y."/>
            <person name="Zhan W."/>
            <person name="Jiang J.F."/>
            <person name="Wang Q."/>
            <person name="Zhang B."/>
            <person name="Ji P."/>
            <person name="Bell-Sakyi L."/>
            <person name="Cui X.M."/>
            <person name="Yuan T.T."/>
            <person name="Jiang B.G."/>
            <person name="Yang W.F."/>
            <person name="Lam T.T."/>
            <person name="Chang Q.C."/>
            <person name="Ding S.J."/>
            <person name="Wang X.J."/>
            <person name="Zhu J.G."/>
            <person name="Ruan X.D."/>
            <person name="Zhao L."/>
            <person name="Wei J.T."/>
            <person name="Ye R.Z."/>
            <person name="Que T.C."/>
            <person name="Du C.H."/>
            <person name="Zhou Y.H."/>
            <person name="Cheng J.X."/>
            <person name="Dai P.F."/>
            <person name="Guo W.B."/>
            <person name="Han X.H."/>
            <person name="Huang E.J."/>
            <person name="Li L.F."/>
            <person name="Wei W."/>
            <person name="Gao Y.C."/>
            <person name="Liu J.Z."/>
            <person name="Shao H.Z."/>
            <person name="Wang X."/>
            <person name="Wang C.C."/>
            <person name="Yang T.C."/>
            <person name="Huo Q.B."/>
            <person name="Li W."/>
            <person name="Chen H.Y."/>
            <person name="Chen S.E."/>
            <person name="Zhou L.G."/>
            <person name="Ni X.B."/>
            <person name="Tian J.H."/>
            <person name="Sheng Y."/>
            <person name="Liu T."/>
            <person name="Pan Y.S."/>
            <person name="Xia L.Y."/>
            <person name="Li J."/>
            <person name="Zhao F."/>
            <person name="Cao W.C."/>
        </authorList>
    </citation>
    <scope>NUCLEOTIDE SEQUENCE [LARGE SCALE GENOMIC DNA]</scope>
    <source>
        <strain evidence="1">Iper-2018</strain>
    </source>
</reference>
<keyword evidence="2" id="KW-1185">Reference proteome</keyword>
<evidence type="ECO:0000313" key="2">
    <source>
        <dbReference type="Proteomes" id="UP000805193"/>
    </source>
</evidence>
<dbReference type="EMBL" id="JABSTQ010009055">
    <property type="protein sequence ID" value="KAG0433488.1"/>
    <property type="molecule type" value="Genomic_DNA"/>
</dbReference>
<gene>
    <name evidence="1" type="ORF">HPB47_019874</name>
</gene>
<organism evidence="1 2">
    <name type="scientific">Ixodes persulcatus</name>
    <name type="common">Taiga tick</name>
    <dbReference type="NCBI Taxonomy" id="34615"/>
    <lineage>
        <taxon>Eukaryota</taxon>
        <taxon>Metazoa</taxon>
        <taxon>Ecdysozoa</taxon>
        <taxon>Arthropoda</taxon>
        <taxon>Chelicerata</taxon>
        <taxon>Arachnida</taxon>
        <taxon>Acari</taxon>
        <taxon>Parasitiformes</taxon>
        <taxon>Ixodida</taxon>
        <taxon>Ixodoidea</taxon>
        <taxon>Ixodidae</taxon>
        <taxon>Ixodinae</taxon>
        <taxon>Ixodes</taxon>
    </lineage>
</organism>
<protein>
    <submittedName>
        <fullName evidence="1">Uncharacterized protein</fullName>
    </submittedName>
</protein>
<sequence length="427" mass="49421">MERVTKYQRIIFEPDDAETSSTDGGDSRGIARRLRLLPGCRKQHRPRPSADASHIPSSRAMTIAYQADVSTSTLLGFWKLVIRWRGSVYKLIYKELLVYGAAFTAIAVWYRMIMDKSQRRLFEQLALYSDRALEHIPLSFVLGFYVTFIAGRWWDQFTSIPWPDKLAYVVLAYVAGGDDHGRLLRRTMMRYANLGLVLVLQAVSGAVKKRFPSTQHLVEAGFMTTDERVLYEAMPNKANRHWLPCVWFVNLVNMAVQQGRLPPGPPVKHVLEELNSFRDKCSLLWCYDWVTVPLVYTQVVTLTTHLFFVTCLVARQSLDPAMRYPGHELDVFFPFFTFLQFIFFMGWLKVAEQLINPFGEDDDDFETNWLIDRHMQVSYLTVDDMYGKLPRIERDLHWDSQEPDLPYTPAAIVHKIPTYRGSTVNIA</sequence>
<name>A0AC60QHW0_IXOPE</name>
<accession>A0AC60QHW0</accession>
<comment type="caution">
    <text evidence="1">The sequence shown here is derived from an EMBL/GenBank/DDBJ whole genome shotgun (WGS) entry which is preliminary data.</text>
</comment>
<dbReference type="Proteomes" id="UP000805193">
    <property type="component" value="Unassembled WGS sequence"/>
</dbReference>
<proteinExistence type="predicted"/>
<evidence type="ECO:0000313" key="1">
    <source>
        <dbReference type="EMBL" id="KAG0433488.1"/>
    </source>
</evidence>